<dbReference type="Gene3D" id="3.30.230.10">
    <property type="match status" value="1"/>
</dbReference>
<evidence type="ECO:0000256" key="7">
    <source>
        <dbReference type="HAMAP-Rule" id="MF_00227"/>
    </source>
</evidence>
<keyword evidence="5 7" id="KW-0378">Hydrolase</keyword>
<comment type="similarity">
    <text evidence="7">Belongs to the RnpA family.</text>
</comment>
<dbReference type="InterPro" id="IPR014721">
    <property type="entry name" value="Ribsml_uS5_D2-typ_fold_subgr"/>
</dbReference>
<dbReference type="NCBIfam" id="TIGR00188">
    <property type="entry name" value="rnpA"/>
    <property type="match status" value="1"/>
</dbReference>
<protein>
    <recommendedName>
        <fullName evidence="7 8">Ribonuclease P protein component</fullName>
        <shortName evidence="7">RNase P protein</shortName>
        <shortName evidence="7">RNaseP protein</shortName>
        <ecNumber evidence="7 8">3.1.26.5</ecNumber>
    </recommendedName>
    <alternativeName>
        <fullName evidence="7">Protein C5</fullName>
    </alternativeName>
</protein>
<evidence type="ECO:0000256" key="4">
    <source>
        <dbReference type="ARBA" id="ARBA00022759"/>
    </source>
</evidence>
<dbReference type="GO" id="GO:0042781">
    <property type="term" value="F:3'-tRNA processing endoribonuclease activity"/>
    <property type="evidence" value="ECO:0007669"/>
    <property type="project" value="TreeGrafter"/>
</dbReference>
<evidence type="ECO:0000313" key="10">
    <source>
        <dbReference type="EMBL" id="WEK40710.1"/>
    </source>
</evidence>
<dbReference type="HAMAP" id="MF_00227">
    <property type="entry name" value="RNase_P"/>
    <property type="match status" value="1"/>
</dbReference>
<keyword evidence="3 7" id="KW-0540">Nuclease</keyword>
<keyword evidence="2 7" id="KW-0819">tRNA processing</keyword>
<evidence type="ECO:0000256" key="9">
    <source>
        <dbReference type="SAM" id="MobiDB-lite"/>
    </source>
</evidence>
<sequence length="134" mass="14584">MSDPLQIKRLLRRPQFLAAAKGVSEARGAVVIQRLERGDGSPHIGLGFTATKKIGGAVVRNRAKRRLREAARAMLAHHGVPGSDYVFIARMGTTERAWDRLLDDVKSTLTRLATPKAAKPSPARAPSGQDRQIP</sequence>
<feature type="compositionally biased region" description="Low complexity" evidence="9">
    <location>
        <begin position="115"/>
        <end position="127"/>
    </location>
</feature>
<reference evidence="10" key="1">
    <citation type="submission" date="2023-03" db="EMBL/GenBank/DDBJ databases">
        <title>Andean soil-derived lignocellulolytic bacterial consortium as a source of novel taxa and putative plastic-active enzymes.</title>
        <authorList>
            <person name="Diaz-Garcia L."/>
            <person name="Chuvochina M."/>
            <person name="Feuerriegel G."/>
            <person name="Bunk B."/>
            <person name="Sproer C."/>
            <person name="Streit W.R."/>
            <person name="Rodriguez L.M."/>
            <person name="Overmann J."/>
            <person name="Jimenez D.J."/>
        </authorList>
    </citation>
    <scope>NUCLEOTIDE SEQUENCE</scope>
    <source>
        <strain evidence="10">MAG 833</strain>
    </source>
</reference>
<dbReference type="PANTHER" id="PTHR33992:SF1">
    <property type="entry name" value="RIBONUCLEASE P PROTEIN COMPONENT"/>
    <property type="match status" value="1"/>
</dbReference>
<dbReference type="AlphaFoldDB" id="A0AAJ5X5E5"/>
<proteinExistence type="inferred from homology"/>
<dbReference type="EMBL" id="CP119326">
    <property type="protein sequence ID" value="WEK40710.1"/>
    <property type="molecule type" value="Genomic_DNA"/>
</dbReference>
<dbReference type="GO" id="GO:0000049">
    <property type="term" value="F:tRNA binding"/>
    <property type="evidence" value="ECO:0007669"/>
    <property type="project" value="UniProtKB-UniRule"/>
</dbReference>
<dbReference type="EC" id="3.1.26.5" evidence="7 8"/>
<feature type="region of interest" description="Disordered" evidence="9">
    <location>
        <begin position="112"/>
        <end position="134"/>
    </location>
</feature>
<name>A0AAJ5X5E5_9CAUL</name>
<evidence type="ECO:0000256" key="1">
    <source>
        <dbReference type="ARBA" id="ARBA00002663"/>
    </source>
</evidence>
<keyword evidence="6 7" id="KW-0694">RNA-binding</keyword>
<evidence type="ECO:0000256" key="6">
    <source>
        <dbReference type="ARBA" id="ARBA00022884"/>
    </source>
</evidence>
<dbReference type="PROSITE" id="PS00648">
    <property type="entry name" value="RIBONUCLEASE_P"/>
    <property type="match status" value="1"/>
</dbReference>
<dbReference type="GO" id="GO:0001682">
    <property type="term" value="P:tRNA 5'-leader removal"/>
    <property type="evidence" value="ECO:0007669"/>
    <property type="project" value="UniProtKB-UniRule"/>
</dbReference>
<organism evidence="10 11">
    <name type="scientific">Candidatus Brevundimonas colombiensis</name>
    <dbReference type="NCBI Taxonomy" id="3121376"/>
    <lineage>
        <taxon>Bacteria</taxon>
        <taxon>Pseudomonadati</taxon>
        <taxon>Pseudomonadota</taxon>
        <taxon>Alphaproteobacteria</taxon>
        <taxon>Caulobacterales</taxon>
        <taxon>Caulobacteraceae</taxon>
        <taxon>Brevundimonas</taxon>
    </lineage>
</organism>
<evidence type="ECO:0000256" key="5">
    <source>
        <dbReference type="ARBA" id="ARBA00022801"/>
    </source>
</evidence>
<comment type="subunit">
    <text evidence="7">Consists of a catalytic RNA component (M1 or rnpB) and a protein subunit.</text>
</comment>
<dbReference type="GO" id="GO:0030677">
    <property type="term" value="C:ribonuclease P complex"/>
    <property type="evidence" value="ECO:0007669"/>
    <property type="project" value="TreeGrafter"/>
</dbReference>
<accession>A0AAJ5X5E5</accession>
<keyword evidence="4 7" id="KW-0255">Endonuclease</keyword>
<dbReference type="PANTHER" id="PTHR33992">
    <property type="entry name" value="RIBONUCLEASE P PROTEIN COMPONENT"/>
    <property type="match status" value="1"/>
</dbReference>
<dbReference type="GO" id="GO:0004526">
    <property type="term" value="F:ribonuclease P activity"/>
    <property type="evidence" value="ECO:0007669"/>
    <property type="project" value="UniProtKB-UniRule"/>
</dbReference>
<dbReference type="InterPro" id="IPR000100">
    <property type="entry name" value="RNase_P"/>
</dbReference>
<comment type="function">
    <text evidence="1 7">RNaseP catalyzes the removal of the 5'-leader sequence from pre-tRNA to produce the mature 5'-terminus. It can also cleave other RNA substrates such as 4.5S RNA. The protein component plays an auxiliary but essential role in vivo by binding to the 5'-leader sequence and broadening the substrate specificity of the ribozyme.</text>
</comment>
<dbReference type="Pfam" id="PF00825">
    <property type="entry name" value="Ribonuclease_P"/>
    <property type="match status" value="1"/>
</dbReference>
<dbReference type="InterPro" id="IPR020568">
    <property type="entry name" value="Ribosomal_Su5_D2-typ_SF"/>
</dbReference>
<evidence type="ECO:0000256" key="3">
    <source>
        <dbReference type="ARBA" id="ARBA00022722"/>
    </source>
</evidence>
<gene>
    <name evidence="7 10" type="primary">rnpA</name>
    <name evidence="10" type="ORF">P0Y50_03620</name>
</gene>
<evidence type="ECO:0000256" key="2">
    <source>
        <dbReference type="ARBA" id="ARBA00022694"/>
    </source>
</evidence>
<evidence type="ECO:0000256" key="8">
    <source>
        <dbReference type="NCBIfam" id="TIGR00188"/>
    </source>
</evidence>
<comment type="catalytic activity">
    <reaction evidence="7">
        <text>Endonucleolytic cleavage of RNA, removing 5'-extranucleotides from tRNA precursor.</text>
        <dbReference type="EC" id="3.1.26.5"/>
    </reaction>
</comment>
<dbReference type="Proteomes" id="UP001213664">
    <property type="component" value="Chromosome"/>
</dbReference>
<dbReference type="SUPFAM" id="SSF54211">
    <property type="entry name" value="Ribosomal protein S5 domain 2-like"/>
    <property type="match status" value="1"/>
</dbReference>
<evidence type="ECO:0000313" key="11">
    <source>
        <dbReference type="Proteomes" id="UP001213664"/>
    </source>
</evidence>
<dbReference type="InterPro" id="IPR020539">
    <property type="entry name" value="RNase_P_CS"/>
</dbReference>